<reference evidence="6 7" key="1">
    <citation type="submission" date="2015-06" db="EMBL/GenBank/DDBJ databases">
        <title>Draft genome of the ant-associated black yeast Phialophora attae CBS 131958.</title>
        <authorList>
            <person name="Moreno L.F."/>
            <person name="Stielow B.J."/>
            <person name="de Hoog S."/>
            <person name="Vicente V.A."/>
            <person name="Weiss V.A."/>
            <person name="de Vries M."/>
            <person name="Cruz L.M."/>
            <person name="Souza E.M."/>
        </authorList>
    </citation>
    <scope>NUCLEOTIDE SEQUENCE [LARGE SCALE GENOMIC DNA]</scope>
    <source>
        <strain evidence="6 7">CBS 131958</strain>
    </source>
</reference>
<dbReference type="STRING" id="1664694.A0A0N1H1L9"/>
<dbReference type="GO" id="GO:0004497">
    <property type="term" value="F:monooxygenase activity"/>
    <property type="evidence" value="ECO:0007669"/>
    <property type="project" value="InterPro"/>
</dbReference>
<keyword evidence="4" id="KW-0408">Iron</keyword>
<comment type="caution">
    <text evidence="6">The sequence shown here is derived from an EMBL/GenBank/DDBJ whole genome shotgun (WGS) entry which is preliminary data.</text>
</comment>
<evidence type="ECO:0000256" key="3">
    <source>
        <dbReference type="ARBA" id="ARBA00022723"/>
    </source>
</evidence>
<dbReference type="EMBL" id="LFJN01000019">
    <property type="protein sequence ID" value="KPI38293.1"/>
    <property type="molecule type" value="Genomic_DNA"/>
</dbReference>
<comment type="similarity">
    <text evidence="2">Belongs to the cytochrome P450 family.</text>
</comment>
<dbReference type="InterPro" id="IPR001128">
    <property type="entry name" value="Cyt_P450"/>
</dbReference>
<keyword evidence="5" id="KW-0472">Membrane</keyword>
<keyword evidence="5" id="KW-0812">Transmembrane</keyword>
<dbReference type="PRINTS" id="PR00385">
    <property type="entry name" value="P450"/>
</dbReference>
<proteinExistence type="inferred from homology"/>
<evidence type="ECO:0000256" key="5">
    <source>
        <dbReference type="SAM" id="Phobius"/>
    </source>
</evidence>
<keyword evidence="6" id="KW-0489">Methyltransferase</keyword>
<keyword evidence="7" id="KW-1185">Reference proteome</keyword>
<dbReference type="GO" id="GO:0032259">
    <property type="term" value="P:methylation"/>
    <property type="evidence" value="ECO:0007669"/>
    <property type="project" value="UniProtKB-KW"/>
</dbReference>
<protein>
    <submittedName>
        <fullName evidence="6">Pisatin demethylase</fullName>
    </submittedName>
</protein>
<dbReference type="RefSeq" id="XP_017998256.1">
    <property type="nucleotide sequence ID" value="XM_018140958.1"/>
</dbReference>
<dbReference type="GO" id="GO:0008168">
    <property type="term" value="F:methyltransferase activity"/>
    <property type="evidence" value="ECO:0007669"/>
    <property type="project" value="UniProtKB-KW"/>
</dbReference>
<dbReference type="AlphaFoldDB" id="A0A0N1H1L9"/>
<dbReference type="GO" id="GO:0016705">
    <property type="term" value="F:oxidoreductase activity, acting on paired donors, with incorporation or reduction of molecular oxygen"/>
    <property type="evidence" value="ECO:0007669"/>
    <property type="project" value="InterPro"/>
</dbReference>
<organism evidence="6 7">
    <name type="scientific">Cyphellophora attinorum</name>
    <dbReference type="NCBI Taxonomy" id="1664694"/>
    <lineage>
        <taxon>Eukaryota</taxon>
        <taxon>Fungi</taxon>
        <taxon>Dikarya</taxon>
        <taxon>Ascomycota</taxon>
        <taxon>Pezizomycotina</taxon>
        <taxon>Eurotiomycetes</taxon>
        <taxon>Chaetothyriomycetidae</taxon>
        <taxon>Chaetothyriales</taxon>
        <taxon>Cyphellophoraceae</taxon>
        <taxon>Cyphellophora</taxon>
    </lineage>
</organism>
<evidence type="ECO:0000313" key="6">
    <source>
        <dbReference type="EMBL" id="KPI38293.1"/>
    </source>
</evidence>
<keyword evidence="3" id="KW-0479">Metal-binding</keyword>
<dbReference type="Proteomes" id="UP000038010">
    <property type="component" value="Unassembled WGS sequence"/>
</dbReference>
<dbReference type="PANTHER" id="PTHR24305">
    <property type="entry name" value="CYTOCHROME P450"/>
    <property type="match status" value="1"/>
</dbReference>
<feature type="transmembrane region" description="Helical" evidence="5">
    <location>
        <begin position="15"/>
        <end position="32"/>
    </location>
</feature>
<dbReference type="VEuPathDB" id="FungiDB:AB675_12059"/>
<dbReference type="GeneID" id="28732839"/>
<dbReference type="PANTHER" id="PTHR24305:SF232">
    <property type="entry name" value="P450, PUTATIVE (EUROFUNG)-RELATED"/>
    <property type="match status" value="1"/>
</dbReference>
<dbReference type="SUPFAM" id="SSF48264">
    <property type="entry name" value="Cytochrome P450"/>
    <property type="match status" value="1"/>
</dbReference>
<gene>
    <name evidence="6" type="ORF">AB675_12059</name>
</gene>
<dbReference type="Pfam" id="PF00067">
    <property type="entry name" value="p450"/>
    <property type="match status" value="1"/>
</dbReference>
<evidence type="ECO:0000256" key="2">
    <source>
        <dbReference type="ARBA" id="ARBA00010617"/>
    </source>
</evidence>
<sequence length="508" mass="57616">MAIAHHVTDALGLAFRHWFGLLLVFFIGRAVYRRYLHPLRNIPGPWLASMTGLWFLSVHFNPQQHWVIVDLHRKYGPIVRIGPNRIIFTSPDTIGDYYGWDKSRYWKAFQQNPHVPNHGGTLTSKEHRVEKSKIMGAYTLSQILKSEAKVDGHVLALMEQFSRRTNAAIDLAPWCQYFGWDAVMDVALSRNMHFVKSGFDVGGQIQSLHKLLLAAAFAGLYPSIPILINHPLWWPTLSPKPTAKSGIGAIQGIATNSVKDRFDNPDPTKTDIIQWMIEHRDKDGNTLSQARIGEEAMAPVLAGSDTTASTLRSMILRTVANPRVYNKLMSQIDNADQAGLLSVPPTHAEILRHVPYIEAIRKEALRLLPASALPFFREAPAKGATIEGYFIPGGTDVGLQHWAIARNALYWGDDYDLFRPERWTDEQDEHRRRMRDLGDGFFADGVYKCTGRNLATMEIMKMPIELFRRFDVELLNPDKPWKEKGALAMLHTNFWVKLTPRGKSGHEQ</sequence>
<evidence type="ECO:0000256" key="1">
    <source>
        <dbReference type="ARBA" id="ARBA00001971"/>
    </source>
</evidence>
<dbReference type="OrthoDB" id="3934656at2759"/>
<keyword evidence="5" id="KW-1133">Transmembrane helix</keyword>
<dbReference type="InterPro" id="IPR036396">
    <property type="entry name" value="Cyt_P450_sf"/>
</dbReference>
<accession>A0A0N1H1L9</accession>
<name>A0A0N1H1L9_9EURO</name>
<evidence type="ECO:0000313" key="7">
    <source>
        <dbReference type="Proteomes" id="UP000038010"/>
    </source>
</evidence>
<keyword evidence="6" id="KW-0808">Transferase</keyword>
<dbReference type="GO" id="GO:0005506">
    <property type="term" value="F:iron ion binding"/>
    <property type="evidence" value="ECO:0007669"/>
    <property type="project" value="InterPro"/>
</dbReference>
<dbReference type="Gene3D" id="1.10.630.10">
    <property type="entry name" value="Cytochrome P450"/>
    <property type="match status" value="1"/>
</dbReference>
<dbReference type="InterPro" id="IPR050121">
    <property type="entry name" value="Cytochrome_P450_monoxygenase"/>
</dbReference>
<dbReference type="GO" id="GO:0020037">
    <property type="term" value="F:heme binding"/>
    <property type="evidence" value="ECO:0007669"/>
    <property type="project" value="InterPro"/>
</dbReference>
<evidence type="ECO:0000256" key="4">
    <source>
        <dbReference type="ARBA" id="ARBA00023004"/>
    </source>
</evidence>
<comment type="cofactor">
    <cofactor evidence="1">
        <name>heme</name>
        <dbReference type="ChEBI" id="CHEBI:30413"/>
    </cofactor>
</comment>